<evidence type="ECO:0000313" key="2">
    <source>
        <dbReference type="EMBL" id="QGF23654.1"/>
    </source>
</evidence>
<sequence>MIIDHEGDVLAMGRTRRFATPSQRRALRVRDGSCQFPGCTQHRRLKAHHIRFWADGGATDLDNLLLLCQAHHTYVHEGGVRLTGRPGAWLFTLPDGRAIGAIGPDPALADQPLGPAASDAIVSEAVQSAAAEPDRIFPDGAGEGFSLRECVERLFAIELPAAA</sequence>
<dbReference type="GO" id="GO:0008270">
    <property type="term" value="F:zinc ion binding"/>
    <property type="evidence" value="ECO:0007669"/>
    <property type="project" value="InterPro"/>
</dbReference>
<feature type="domain" description="HNH nuclease" evidence="1">
    <location>
        <begin position="22"/>
        <end position="73"/>
    </location>
</feature>
<dbReference type="Pfam" id="PF01844">
    <property type="entry name" value="HNH"/>
    <property type="match status" value="1"/>
</dbReference>
<proteinExistence type="predicted"/>
<gene>
    <name evidence="2" type="ORF">Rai3103_08200</name>
</gene>
<dbReference type="SMART" id="SM00507">
    <property type="entry name" value="HNHc"/>
    <property type="match status" value="1"/>
</dbReference>
<protein>
    <recommendedName>
        <fullName evidence="1">HNH nuclease domain-containing protein</fullName>
    </recommendedName>
</protein>
<evidence type="ECO:0000313" key="3">
    <source>
        <dbReference type="Proteomes" id="UP000386847"/>
    </source>
</evidence>
<dbReference type="GO" id="GO:0004519">
    <property type="term" value="F:endonuclease activity"/>
    <property type="evidence" value="ECO:0007669"/>
    <property type="project" value="InterPro"/>
</dbReference>
<reference evidence="2 3" key="1">
    <citation type="submission" date="2019-10" db="EMBL/GenBank/DDBJ databases">
        <title>Genomic analysis of Raineyella sp. CBA3103.</title>
        <authorList>
            <person name="Roh S.W."/>
        </authorList>
    </citation>
    <scope>NUCLEOTIDE SEQUENCE [LARGE SCALE GENOMIC DNA]</scope>
    <source>
        <strain evidence="2 3">CBA3103</strain>
    </source>
</reference>
<name>A0A5Q2FDX6_9ACTN</name>
<evidence type="ECO:0000259" key="1">
    <source>
        <dbReference type="SMART" id="SM00507"/>
    </source>
</evidence>
<dbReference type="Proteomes" id="UP000386847">
    <property type="component" value="Chromosome"/>
</dbReference>
<dbReference type="Gene3D" id="1.10.30.50">
    <property type="match status" value="1"/>
</dbReference>
<dbReference type="AlphaFoldDB" id="A0A5Q2FDX6"/>
<dbReference type="InterPro" id="IPR003615">
    <property type="entry name" value="HNH_nuc"/>
</dbReference>
<dbReference type="KEGG" id="rain:Rai3103_08200"/>
<dbReference type="InterPro" id="IPR002711">
    <property type="entry name" value="HNH"/>
</dbReference>
<keyword evidence="3" id="KW-1185">Reference proteome</keyword>
<dbReference type="EMBL" id="CP045725">
    <property type="protein sequence ID" value="QGF23654.1"/>
    <property type="molecule type" value="Genomic_DNA"/>
</dbReference>
<accession>A0A5Q2FDX6</accession>
<dbReference type="CDD" id="cd00085">
    <property type="entry name" value="HNHc"/>
    <property type="match status" value="1"/>
</dbReference>
<organism evidence="2 3">
    <name type="scientific">Raineyella fluvialis</name>
    <dbReference type="NCBI Taxonomy" id="2662261"/>
    <lineage>
        <taxon>Bacteria</taxon>
        <taxon>Bacillati</taxon>
        <taxon>Actinomycetota</taxon>
        <taxon>Actinomycetes</taxon>
        <taxon>Propionibacteriales</taxon>
        <taxon>Propionibacteriaceae</taxon>
        <taxon>Raineyella</taxon>
    </lineage>
</organism>
<dbReference type="GO" id="GO:0003676">
    <property type="term" value="F:nucleic acid binding"/>
    <property type="evidence" value="ECO:0007669"/>
    <property type="project" value="InterPro"/>
</dbReference>